<sequence>MRGNSDGSAPRTPRSARSARSAPNTPQMAQRSPQIVQFASGVARPVSPSPMTARSDVSPRLMLHTPANGTHLLVGIGGDDSQVDPFADPVAIARVRDLHRSLTPTIRESDATLVDQAPVHASIGGGRPVSEFQTVPEDSVLDPFKDPAPQLYVSPPGARNRLSNISSQRSSLITDDSSMRGVAM</sequence>
<name>A0ACB8ULW4_9APHY</name>
<dbReference type="Proteomes" id="UP001055072">
    <property type="component" value="Unassembled WGS sequence"/>
</dbReference>
<evidence type="ECO:0000313" key="2">
    <source>
        <dbReference type="Proteomes" id="UP001055072"/>
    </source>
</evidence>
<proteinExistence type="predicted"/>
<dbReference type="EMBL" id="MU274900">
    <property type="protein sequence ID" value="KAI0095145.1"/>
    <property type="molecule type" value="Genomic_DNA"/>
</dbReference>
<reference evidence="1" key="1">
    <citation type="journal article" date="2021" name="Environ. Microbiol.">
        <title>Gene family expansions and transcriptome signatures uncover fungal adaptations to wood decay.</title>
        <authorList>
            <person name="Hage H."/>
            <person name="Miyauchi S."/>
            <person name="Viragh M."/>
            <person name="Drula E."/>
            <person name="Min B."/>
            <person name="Chaduli D."/>
            <person name="Navarro D."/>
            <person name="Favel A."/>
            <person name="Norest M."/>
            <person name="Lesage-Meessen L."/>
            <person name="Balint B."/>
            <person name="Merenyi Z."/>
            <person name="de Eugenio L."/>
            <person name="Morin E."/>
            <person name="Martinez A.T."/>
            <person name="Baldrian P."/>
            <person name="Stursova M."/>
            <person name="Martinez M.J."/>
            <person name="Novotny C."/>
            <person name="Magnuson J.K."/>
            <person name="Spatafora J.W."/>
            <person name="Maurice S."/>
            <person name="Pangilinan J."/>
            <person name="Andreopoulos W."/>
            <person name="LaButti K."/>
            <person name="Hundley H."/>
            <person name="Na H."/>
            <person name="Kuo A."/>
            <person name="Barry K."/>
            <person name="Lipzen A."/>
            <person name="Henrissat B."/>
            <person name="Riley R."/>
            <person name="Ahrendt S."/>
            <person name="Nagy L.G."/>
            <person name="Grigoriev I.V."/>
            <person name="Martin F."/>
            <person name="Rosso M.N."/>
        </authorList>
    </citation>
    <scope>NUCLEOTIDE SEQUENCE</scope>
    <source>
        <strain evidence="1">CBS 384.51</strain>
    </source>
</reference>
<organism evidence="1 2">
    <name type="scientific">Irpex rosettiformis</name>
    <dbReference type="NCBI Taxonomy" id="378272"/>
    <lineage>
        <taxon>Eukaryota</taxon>
        <taxon>Fungi</taxon>
        <taxon>Dikarya</taxon>
        <taxon>Basidiomycota</taxon>
        <taxon>Agaricomycotina</taxon>
        <taxon>Agaricomycetes</taxon>
        <taxon>Polyporales</taxon>
        <taxon>Irpicaceae</taxon>
        <taxon>Irpex</taxon>
    </lineage>
</organism>
<evidence type="ECO:0000313" key="1">
    <source>
        <dbReference type="EMBL" id="KAI0095145.1"/>
    </source>
</evidence>
<protein>
    <submittedName>
        <fullName evidence="1">Uncharacterized protein</fullName>
    </submittedName>
</protein>
<accession>A0ACB8ULW4</accession>
<comment type="caution">
    <text evidence="1">The sequence shown here is derived from an EMBL/GenBank/DDBJ whole genome shotgun (WGS) entry which is preliminary data.</text>
</comment>
<gene>
    <name evidence="1" type="ORF">BDY19DRAFT_68270</name>
</gene>
<keyword evidence="2" id="KW-1185">Reference proteome</keyword>